<dbReference type="Proteomes" id="UP000229081">
    <property type="component" value="Chromosome"/>
</dbReference>
<keyword evidence="2" id="KW-1185">Reference proteome</keyword>
<evidence type="ECO:0000313" key="2">
    <source>
        <dbReference type="Proteomes" id="UP000229081"/>
    </source>
</evidence>
<evidence type="ECO:0008006" key="3">
    <source>
        <dbReference type="Google" id="ProtNLM"/>
    </source>
</evidence>
<sequence length="372" mass="40014">MSDNPVDTNPGANGGATPLLASATAVEARVPHGLAVAIEDFFLPDEARLDERTRVALALLLRALIDTIEADIREHGAQLLSSRGESRLAASVLRTEAGVFERLFLSGLLRDSALMAELMARVRQDAIAAALPMNAPDDPRRPSLVNRFVQDPDRALASGAMAVLVAESRRRGGPDVAQLTYTDLPAELHHRLVWWVAAALRERIGEVADGALPLLDRALSDAAQRSLASYDEGGRLEAAAMRFAAAIDAPAGELPQLLVEALGDRRMVLFIALFAHGLGVGYPLAREIVLDSTTDRLWLALRALDLDRETVAQIGFALCEADPRRDVERFADRLDAILAIPVDDARAAIAPLRLDPDYRAAMLALAVTRAAA</sequence>
<dbReference type="KEGG" id="sphc:CVN68_06405"/>
<gene>
    <name evidence="1" type="ORF">CVN68_06405</name>
</gene>
<protein>
    <recommendedName>
        <fullName evidence="3">DUF2336 domain-containing protein</fullName>
    </recommendedName>
</protein>
<dbReference type="AlphaFoldDB" id="A0A2K8MGG5"/>
<organism evidence="1 2">
    <name type="scientific">Sphingomonas psychrotolerans</name>
    <dbReference type="NCBI Taxonomy" id="1327635"/>
    <lineage>
        <taxon>Bacteria</taxon>
        <taxon>Pseudomonadati</taxon>
        <taxon>Pseudomonadota</taxon>
        <taxon>Alphaproteobacteria</taxon>
        <taxon>Sphingomonadales</taxon>
        <taxon>Sphingomonadaceae</taxon>
        <taxon>Sphingomonas</taxon>
    </lineage>
</organism>
<dbReference type="InterPro" id="IPR019285">
    <property type="entry name" value="DUF2336"/>
</dbReference>
<proteinExistence type="predicted"/>
<dbReference type="Pfam" id="PF10098">
    <property type="entry name" value="DUF2336"/>
    <property type="match status" value="1"/>
</dbReference>
<name>A0A2K8MGG5_9SPHN</name>
<dbReference type="EMBL" id="CP024923">
    <property type="protein sequence ID" value="ATY31646.1"/>
    <property type="molecule type" value="Genomic_DNA"/>
</dbReference>
<reference evidence="1 2" key="1">
    <citation type="submission" date="2017-11" db="EMBL/GenBank/DDBJ databases">
        <title>Complete genome sequence of Sphingomonas sp. Strain Cra20, a psychrotolerant potential plant growth promoting rhizobacteria.</title>
        <authorList>
            <person name="Luo Y."/>
        </authorList>
    </citation>
    <scope>NUCLEOTIDE SEQUENCE [LARGE SCALE GENOMIC DNA]</scope>
    <source>
        <strain evidence="1 2">Cra20</strain>
    </source>
</reference>
<accession>A0A2K8MGG5</accession>
<evidence type="ECO:0000313" key="1">
    <source>
        <dbReference type="EMBL" id="ATY31646.1"/>
    </source>
</evidence>
<dbReference type="OrthoDB" id="8194627at2"/>
<dbReference type="RefSeq" id="WP_100281455.1">
    <property type="nucleotide sequence ID" value="NZ_CP024923.1"/>
</dbReference>